<dbReference type="FunFam" id="1.10.510.10:FF:000571">
    <property type="entry name" value="Maternal embryonic leucine zipper kinase"/>
    <property type="match status" value="1"/>
</dbReference>
<keyword evidence="7 8" id="KW-0067">ATP-binding</keyword>
<dbReference type="EMBL" id="KV921383">
    <property type="protein sequence ID" value="ORE16520.1"/>
    <property type="molecule type" value="Genomic_DNA"/>
</dbReference>
<keyword evidence="1" id="KW-0723">Serine/threonine-protein kinase</keyword>
<feature type="domain" description="Calponin-homology (CH)" evidence="11">
    <location>
        <begin position="30"/>
        <end position="136"/>
    </location>
</feature>
<dbReference type="GO" id="GO:0004709">
    <property type="term" value="F:MAP kinase kinase kinase activity"/>
    <property type="evidence" value="ECO:0007669"/>
    <property type="project" value="TreeGrafter"/>
</dbReference>
<name>A0A1X0RWW8_RHIZD</name>
<dbReference type="GO" id="GO:0005524">
    <property type="term" value="F:ATP binding"/>
    <property type="evidence" value="ECO:0007669"/>
    <property type="project" value="UniProtKB-UniRule"/>
</dbReference>
<dbReference type="PRINTS" id="PR00888">
    <property type="entry name" value="SM22CALPONIN"/>
</dbReference>
<dbReference type="SUPFAM" id="SSF56112">
    <property type="entry name" value="Protein kinase-like (PK-like)"/>
    <property type="match status" value="1"/>
</dbReference>
<feature type="compositionally biased region" description="Basic and acidic residues" evidence="9">
    <location>
        <begin position="255"/>
        <end position="278"/>
    </location>
</feature>
<evidence type="ECO:0000256" key="9">
    <source>
        <dbReference type="SAM" id="MobiDB-lite"/>
    </source>
</evidence>
<dbReference type="InterPro" id="IPR011009">
    <property type="entry name" value="Kinase-like_dom_sf"/>
</dbReference>
<evidence type="ECO:0000259" key="11">
    <source>
        <dbReference type="PROSITE" id="PS50021"/>
    </source>
</evidence>
<sequence length="782" mass="87157">MSTGTTTCSHLARAKSATSLIDKMKQEQSKLEEQLAIDYINKTLNLSIQPGELQKELKDGVVLCNLVNQLRPGTIKTVGQKKDFSFIQMDNITRFLQGVRQLGMKDSQLFETTDLFSAKDMSSVVHTILSLAELSLKWNSDDGNPSLMLTIENDKDGGSKEGSNHCDVRGIYKETKDTRKKSLTVNVHSDENNKDEKNQSPSPTTSNCARPPKSPLRNAKSANSVGSLKVASSSSRFKDQKRRPSVPTLSSSPFIRDDESKRDFFTKPSDLQKKRQESAKSAIFTEPAQSPSTDSRRESTMAEAEGKLVLTNDQDETITQYQLGNCIGKGQFGAVYRALDLATGEIVAVKRVKLEEEELYQEIMKEVNILKTLSHANVIKYIGFIRSEEYINIVLEYAENGSLMSTLKAFGAFPEKLVASFCIKILKGLEYLHANDVAHCDLKAANILTTKTGDVKLTDFGVSLNLKIKTTENDTVSGTPNWMAPEVIELKGATTKSDIWSLGCTLIELVTGKPPYSDLLAMSAMFRIVEDDYPPLPDHISEDMRNFLLRCFQKNPEERASSKELQQHEWIIKNLKIKQKNVLNGSNDTSSCHPTEEVQANKAASVTNASELEQYYSRNTTAMMPMVDNSNDDNNSHKFVETSFGKAVECKVCNQLINDGTIFCEVCSLVCHKECKKDAFSCPPKVNDQQPSYDWIFLAKVYNTKSKRQNGVKSSNGTIKERGGYHSSPSTLRNHPADALRKDSRGSILESIEDEVTEGSKSENEKKKRILKKGQDEQCIIT</sequence>
<evidence type="ECO:0000259" key="10">
    <source>
        <dbReference type="PROSITE" id="PS50011"/>
    </source>
</evidence>
<dbReference type="InterPro" id="IPR046349">
    <property type="entry name" value="C1-like_sf"/>
</dbReference>
<dbReference type="PROSITE" id="PS50021">
    <property type="entry name" value="CH"/>
    <property type="match status" value="1"/>
</dbReference>
<evidence type="ECO:0000313" key="13">
    <source>
        <dbReference type="EMBL" id="ORE16520.1"/>
    </source>
</evidence>
<dbReference type="GO" id="GO:0046872">
    <property type="term" value="F:metal ion binding"/>
    <property type="evidence" value="ECO:0007669"/>
    <property type="project" value="UniProtKB-KW"/>
</dbReference>
<dbReference type="InterPro" id="IPR003096">
    <property type="entry name" value="SM22_calponin"/>
</dbReference>
<dbReference type="Gene3D" id="1.10.418.10">
    <property type="entry name" value="Calponin-like domain"/>
    <property type="match status" value="1"/>
</dbReference>
<feature type="domain" description="Phorbol-ester/DAG-type" evidence="12">
    <location>
        <begin position="636"/>
        <end position="682"/>
    </location>
</feature>
<dbReference type="PROSITE" id="PS50011">
    <property type="entry name" value="PROTEIN_KINASE_DOM"/>
    <property type="match status" value="1"/>
</dbReference>
<feature type="compositionally biased region" description="Basic and acidic residues" evidence="9">
    <location>
        <begin position="152"/>
        <end position="177"/>
    </location>
</feature>
<dbReference type="InterPro" id="IPR002219">
    <property type="entry name" value="PKC_DAG/PE"/>
</dbReference>
<organism evidence="13 14">
    <name type="scientific">Rhizopus microsporus</name>
    <dbReference type="NCBI Taxonomy" id="58291"/>
    <lineage>
        <taxon>Eukaryota</taxon>
        <taxon>Fungi</taxon>
        <taxon>Fungi incertae sedis</taxon>
        <taxon>Mucoromycota</taxon>
        <taxon>Mucoromycotina</taxon>
        <taxon>Mucoromycetes</taxon>
        <taxon>Mucorales</taxon>
        <taxon>Mucorineae</taxon>
        <taxon>Rhizopodaceae</taxon>
        <taxon>Rhizopus</taxon>
    </lineage>
</organism>
<dbReference type="PANTHER" id="PTHR48016">
    <property type="entry name" value="MAP KINASE KINASE KINASE SSK2-RELATED-RELATED"/>
    <property type="match status" value="1"/>
</dbReference>
<dbReference type="PROSITE" id="PS00108">
    <property type="entry name" value="PROTEIN_KINASE_ST"/>
    <property type="match status" value="1"/>
</dbReference>
<evidence type="ECO:0000256" key="8">
    <source>
        <dbReference type="PROSITE-ProRule" id="PRU10141"/>
    </source>
</evidence>
<dbReference type="SUPFAM" id="SSF47576">
    <property type="entry name" value="Calponin-homology domain, CH-domain"/>
    <property type="match status" value="1"/>
</dbReference>
<dbReference type="PROSITE" id="PS00107">
    <property type="entry name" value="PROTEIN_KINASE_ATP"/>
    <property type="match status" value="1"/>
</dbReference>
<feature type="compositionally biased region" description="Basic and acidic residues" evidence="9">
    <location>
        <begin position="735"/>
        <end position="745"/>
    </location>
</feature>
<dbReference type="GO" id="GO:0005737">
    <property type="term" value="C:cytoplasm"/>
    <property type="evidence" value="ECO:0007669"/>
    <property type="project" value="TreeGrafter"/>
</dbReference>
<dbReference type="PROSITE" id="PS50081">
    <property type="entry name" value="ZF_DAG_PE_2"/>
    <property type="match status" value="1"/>
</dbReference>
<dbReference type="VEuPathDB" id="FungiDB:BCV72DRAFT_122670"/>
<dbReference type="Gene3D" id="1.10.510.10">
    <property type="entry name" value="Transferase(Phosphotransferase) domain 1"/>
    <property type="match status" value="1"/>
</dbReference>
<reference evidence="13 14" key="1">
    <citation type="journal article" date="2016" name="Proc. Natl. Acad. Sci. U.S.A.">
        <title>Lipid metabolic changes in an early divergent fungus govern the establishment of a mutualistic symbiosis with endobacteria.</title>
        <authorList>
            <person name="Lastovetsky O.A."/>
            <person name="Gaspar M.L."/>
            <person name="Mondo S.J."/>
            <person name="LaButti K.M."/>
            <person name="Sandor L."/>
            <person name="Grigoriev I.V."/>
            <person name="Henry S.A."/>
            <person name="Pawlowska T.E."/>
        </authorList>
    </citation>
    <scope>NUCLEOTIDE SEQUENCE [LARGE SCALE GENOMIC DNA]</scope>
    <source>
        <strain evidence="13 14">ATCC 11559</strain>
    </source>
</reference>
<dbReference type="PANTHER" id="PTHR48016:SF4">
    <property type="entry name" value="PROTEIN KINASE DOMAIN-CONTAINING PROTEIN"/>
    <property type="match status" value="1"/>
</dbReference>
<dbReference type="Proteomes" id="UP000242381">
    <property type="component" value="Unassembled WGS sequence"/>
</dbReference>
<dbReference type="InterPro" id="IPR008271">
    <property type="entry name" value="Ser/Thr_kinase_AS"/>
</dbReference>
<dbReference type="CDD" id="cd00014">
    <property type="entry name" value="CH_SF"/>
    <property type="match status" value="1"/>
</dbReference>
<gene>
    <name evidence="13" type="ORF">BCV71DRAFT_201786</name>
</gene>
<evidence type="ECO:0000256" key="1">
    <source>
        <dbReference type="ARBA" id="ARBA00022527"/>
    </source>
</evidence>
<dbReference type="PRINTS" id="PR00109">
    <property type="entry name" value="TYRKINASE"/>
</dbReference>
<evidence type="ECO:0000256" key="4">
    <source>
        <dbReference type="ARBA" id="ARBA00022741"/>
    </source>
</evidence>
<feature type="compositionally biased region" description="Basic and acidic residues" evidence="9">
    <location>
        <begin position="188"/>
        <end position="198"/>
    </location>
</feature>
<dbReference type="InterPro" id="IPR001715">
    <property type="entry name" value="CH_dom"/>
</dbReference>
<dbReference type="InterPro" id="IPR050538">
    <property type="entry name" value="MAP_kinase_kinase_kinase"/>
</dbReference>
<dbReference type="InterPro" id="IPR000719">
    <property type="entry name" value="Prot_kinase_dom"/>
</dbReference>
<dbReference type="CDD" id="cd06627">
    <property type="entry name" value="STKc_Cdc7_like"/>
    <property type="match status" value="1"/>
</dbReference>
<evidence type="ECO:0000259" key="12">
    <source>
        <dbReference type="PROSITE" id="PS50081"/>
    </source>
</evidence>
<dbReference type="Gene3D" id="3.30.60.20">
    <property type="match status" value="1"/>
</dbReference>
<keyword evidence="2" id="KW-0808">Transferase</keyword>
<dbReference type="InterPro" id="IPR036872">
    <property type="entry name" value="CH_dom_sf"/>
</dbReference>
<dbReference type="InterPro" id="IPR017441">
    <property type="entry name" value="Protein_kinase_ATP_BS"/>
</dbReference>
<dbReference type="SMART" id="SM00033">
    <property type="entry name" value="CH"/>
    <property type="match status" value="1"/>
</dbReference>
<feature type="compositionally biased region" description="Low complexity" evidence="9">
    <location>
        <begin position="224"/>
        <end position="235"/>
    </location>
</feature>
<dbReference type="Pfam" id="PF00069">
    <property type="entry name" value="Pkinase"/>
    <property type="match status" value="1"/>
</dbReference>
<keyword evidence="5 13" id="KW-0418">Kinase</keyword>
<dbReference type="SMART" id="SM00220">
    <property type="entry name" value="S_TKc"/>
    <property type="match status" value="1"/>
</dbReference>
<evidence type="ECO:0000256" key="7">
    <source>
        <dbReference type="ARBA" id="ARBA00022840"/>
    </source>
</evidence>
<feature type="region of interest" description="Disordered" evidence="9">
    <location>
        <begin position="708"/>
        <end position="782"/>
    </location>
</feature>
<dbReference type="SMART" id="SM00109">
    <property type="entry name" value="C1"/>
    <property type="match status" value="1"/>
</dbReference>
<feature type="binding site" evidence="8">
    <location>
        <position position="350"/>
    </location>
    <ligand>
        <name>ATP</name>
        <dbReference type="ChEBI" id="CHEBI:30616"/>
    </ligand>
</feature>
<evidence type="ECO:0000256" key="6">
    <source>
        <dbReference type="ARBA" id="ARBA00022833"/>
    </source>
</evidence>
<proteinExistence type="predicted"/>
<dbReference type="Pfam" id="PF00307">
    <property type="entry name" value="CH"/>
    <property type="match status" value="1"/>
</dbReference>
<feature type="region of interest" description="Disordered" evidence="9">
    <location>
        <begin position="149"/>
        <end position="302"/>
    </location>
</feature>
<dbReference type="PROSITE" id="PS00479">
    <property type="entry name" value="ZF_DAG_PE_1"/>
    <property type="match status" value="1"/>
</dbReference>
<keyword evidence="6" id="KW-0862">Zinc</keyword>
<dbReference type="FunFam" id="3.30.200.20:FF:000042">
    <property type="entry name" value="Aurora kinase A"/>
    <property type="match status" value="1"/>
</dbReference>
<evidence type="ECO:0000313" key="14">
    <source>
        <dbReference type="Proteomes" id="UP000242381"/>
    </source>
</evidence>
<feature type="domain" description="Protein kinase" evidence="10">
    <location>
        <begin position="321"/>
        <end position="571"/>
    </location>
</feature>
<dbReference type="InterPro" id="IPR001245">
    <property type="entry name" value="Ser-Thr/Tyr_kinase_cat_dom"/>
</dbReference>
<dbReference type="AlphaFoldDB" id="A0A1X0RWW8"/>
<dbReference type="OMA" id="LICHDKC"/>
<evidence type="ECO:0000256" key="5">
    <source>
        <dbReference type="ARBA" id="ARBA00022777"/>
    </source>
</evidence>
<accession>A0A1X0RWW8</accession>
<evidence type="ECO:0000256" key="3">
    <source>
        <dbReference type="ARBA" id="ARBA00022723"/>
    </source>
</evidence>
<protein>
    <submittedName>
        <fullName evidence="13">Pkinase-domain-containing protein</fullName>
    </submittedName>
</protein>
<feature type="compositionally biased region" description="Polar residues" evidence="9">
    <location>
        <begin position="199"/>
        <end position="208"/>
    </location>
</feature>
<keyword evidence="4 8" id="KW-0547">Nucleotide-binding</keyword>
<evidence type="ECO:0000256" key="2">
    <source>
        <dbReference type="ARBA" id="ARBA00022679"/>
    </source>
</evidence>
<dbReference type="SUPFAM" id="SSF57889">
    <property type="entry name" value="Cysteine-rich domain"/>
    <property type="match status" value="1"/>
</dbReference>
<keyword evidence="3" id="KW-0479">Metal-binding</keyword>